<evidence type="ECO:0000313" key="2">
    <source>
        <dbReference type="Proteomes" id="UP000076969"/>
    </source>
</evidence>
<sequence length="63" mass="7139">MKYNVTIREEPFGVYVHLREGAQVRIVSPVEEVVSGFLEEPSDMMEEIFEVSLSSMDTVETGD</sequence>
<keyword evidence="2" id="KW-1185">Reference proteome</keyword>
<accession>A0A172WFI1</accession>
<gene>
    <name evidence="1" type="ORF">A7C91_01945</name>
</gene>
<name>A0A172WFI1_9EURY</name>
<dbReference type="STRING" id="1712654.A7C91_01945"/>
<dbReference type="EMBL" id="CP015520">
    <property type="protein sequence ID" value="ANF22086.1"/>
    <property type="molecule type" value="Genomic_DNA"/>
</dbReference>
<dbReference type="GeneID" id="28494917"/>
<organism evidence="1 2">
    <name type="scientific">Thermococcus piezophilus</name>
    <dbReference type="NCBI Taxonomy" id="1712654"/>
    <lineage>
        <taxon>Archaea</taxon>
        <taxon>Methanobacteriati</taxon>
        <taxon>Methanobacteriota</taxon>
        <taxon>Thermococci</taxon>
        <taxon>Thermococcales</taxon>
        <taxon>Thermococcaceae</taxon>
        <taxon>Thermococcus</taxon>
    </lineage>
</organism>
<protein>
    <submittedName>
        <fullName evidence="1">Uncharacterized protein</fullName>
    </submittedName>
</protein>
<dbReference type="AlphaFoldDB" id="A0A172WFI1"/>
<reference evidence="2" key="1">
    <citation type="journal article" date="2016" name="Syst. Appl. Microbiol.">
        <title>Thermococcus piezophilus sp. nov., a novel hyperthermophilic and piezophilic archaeon with a broad pressure range for growth, isolated from a deepest hydrothermal vent at the Mid-Cayman Rise.</title>
        <authorList>
            <person name="Dalmasso C."/>
            <person name="Oger P."/>
            <person name="Selva G."/>
            <person name="Courtine D."/>
            <person name="L'Haridon S."/>
            <person name="Garlaschelli A."/>
            <person name="Roussel E."/>
            <person name="Miyazaki J."/>
            <person name="Reveillaud J."/>
            <person name="Jebbar M."/>
            <person name="Takai K."/>
            <person name="Maignien L."/>
            <person name="Alain K."/>
        </authorList>
    </citation>
    <scope>NUCLEOTIDE SEQUENCE [LARGE SCALE GENOMIC DNA]</scope>
    <source>
        <strain evidence="2">CDGS</strain>
    </source>
</reference>
<dbReference type="KEGG" id="tpie:A7C91_01945"/>
<dbReference type="Proteomes" id="UP000076969">
    <property type="component" value="Chromosome"/>
</dbReference>
<proteinExistence type="predicted"/>
<dbReference type="RefSeq" id="WP_068664435.1">
    <property type="nucleotide sequence ID" value="NZ_CP015520.1"/>
</dbReference>
<evidence type="ECO:0000313" key="1">
    <source>
        <dbReference type="EMBL" id="ANF22086.1"/>
    </source>
</evidence>